<evidence type="ECO:0000313" key="8">
    <source>
        <dbReference type="Proteomes" id="UP000265427"/>
    </source>
</evidence>
<organism evidence="3 8">
    <name type="scientific">Aphanomyces astaci</name>
    <name type="common">Crayfish plague agent</name>
    <dbReference type="NCBI Taxonomy" id="112090"/>
    <lineage>
        <taxon>Eukaryota</taxon>
        <taxon>Sar</taxon>
        <taxon>Stramenopiles</taxon>
        <taxon>Oomycota</taxon>
        <taxon>Saprolegniomycetes</taxon>
        <taxon>Saprolegniales</taxon>
        <taxon>Verrucalvaceae</taxon>
        <taxon>Aphanomyces</taxon>
    </lineage>
</organism>
<feature type="transmembrane region" description="Helical" evidence="1">
    <location>
        <begin position="109"/>
        <end position="131"/>
    </location>
</feature>
<evidence type="ECO:0000313" key="13">
    <source>
        <dbReference type="Proteomes" id="UP000286510"/>
    </source>
</evidence>
<proteinExistence type="predicted"/>
<dbReference type="EMBL" id="QUTD01007553">
    <property type="protein sequence ID" value="RHY49643.1"/>
    <property type="molecule type" value="Genomic_DNA"/>
</dbReference>
<evidence type="ECO:0000313" key="11">
    <source>
        <dbReference type="Proteomes" id="UP000266239"/>
    </source>
</evidence>
<dbReference type="EMBL" id="QUTF01016518">
    <property type="protein sequence ID" value="RHZ06595.1"/>
    <property type="molecule type" value="Genomic_DNA"/>
</dbReference>
<evidence type="ECO:0000313" key="6">
    <source>
        <dbReference type="EMBL" id="RHZ06595.1"/>
    </source>
</evidence>
<evidence type="ECO:0000313" key="12">
    <source>
        <dbReference type="Proteomes" id="UP000266643"/>
    </source>
</evidence>
<evidence type="ECO:0000256" key="1">
    <source>
        <dbReference type="SAM" id="Phobius"/>
    </source>
</evidence>
<feature type="transmembrane region" description="Helical" evidence="1">
    <location>
        <begin position="176"/>
        <end position="200"/>
    </location>
</feature>
<keyword evidence="1" id="KW-0472">Membrane</keyword>
<feature type="transmembrane region" description="Helical" evidence="1">
    <location>
        <begin position="47"/>
        <end position="66"/>
    </location>
</feature>
<evidence type="ECO:0000313" key="5">
    <source>
        <dbReference type="EMBL" id="RHY49643.1"/>
    </source>
</evidence>
<dbReference type="Proteomes" id="UP000266239">
    <property type="component" value="Unassembled WGS sequence"/>
</dbReference>
<sequence>MSSTLPPLHDTAIPASVSKDLLASKEGSSSSAWVKRAFKSLFVLPTIRFLLGALFGVTATVTICFFPFPKGKYMSFVCAPLALMFAYLLDKYTNTSVCMATTAIKVLQGKASLSVAWVVYLGMYFGSSYIINEFHHAIATSPPKDRQYMELVVEKLYFAMNETVSSRLQQTAIVTAFFYGFDHILIRVVLHVMAFVWLVLLPEMNPAVAMGFFGGTKELSGEDRARFWVNFAFLVVSSVVFLKASDLVLRGAKKLCAPKPKLCC</sequence>
<evidence type="ECO:0000313" key="10">
    <source>
        <dbReference type="Proteomes" id="UP000266196"/>
    </source>
</evidence>
<feature type="transmembrane region" description="Helical" evidence="1">
    <location>
        <begin position="227"/>
        <end position="244"/>
    </location>
</feature>
<evidence type="ECO:0000313" key="4">
    <source>
        <dbReference type="EMBL" id="RHY42677.1"/>
    </source>
</evidence>
<evidence type="ECO:0000313" key="3">
    <source>
        <dbReference type="EMBL" id="RHY14531.1"/>
    </source>
</evidence>
<dbReference type="Proteomes" id="UP000266643">
    <property type="component" value="Unassembled WGS sequence"/>
</dbReference>
<evidence type="ECO:0000313" key="9">
    <source>
        <dbReference type="Proteomes" id="UP000265716"/>
    </source>
</evidence>
<dbReference type="EMBL" id="QUTC01008834">
    <property type="protein sequence ID" value="RHY42677.1"/>
    <property type="molecule type" value="Genomic_DNA"/>
</dbReference>
<dbReference type="Proteomes" id="UP000265716">
    <property type="component" value="Unassembled WGS sequence"/>
</dbReference>
<dbReference type="Proteomes" id="UP000286510">
    <property type="component" value="Unassembled WGS sequence"/>
</dbReference>
<evidence type="ECO:0000313" key="2">
    <source>
        <dbReference type="EMBL" id="RHY05433.1"/>
    </source>
</evidence>
<name>A0A397B5U2_APHAT</name>
<gene>
    <name evidence="2" type="ORF">DYB25_002446</name>
    <name evidence="6" type="ORF">DYB26_002276</name>
    <name evidence="5" type="ORF">DYB30_006535</name>
    <name evidence="7" type="ORF">DYB31_002397</name>
    <name evidence="3" type="ORF">DYB36_006857</name>
    <name evidence="4" type="ORF">DYB38_002775</name>
</gene>
<evidence type="ECO:0000313" key="7">
    <source>
        <dbReference type="EMBL" id="RHZ18569.1"/>
    </source>
</evidence>
<dbReference type="AlphaFoldDB" id="A0A397B5U2"/>
<dbReference type="Proteomes" id="UP000265427">
    <property type="component" value="Unassembled WGS sequence"/>
</dbReference>
<dbReference type="EMBL" id="QUTE01009483">
    <property type="protein sequence ID" value="RHZ18569.1"/>
    <property type="molecule type" value="Genomic_DNA"/>
</dbReference>
<dbReference type="VEuPathDB" id="FungiDB:H257_17167"/>
<dbReference type="EMBL" id="QUTA01007901">
    <property type="protein sequence ID" value="RHY05433.1"/>
    <property type="molecule type" value="Genomic_DNA"/>
</dbReference>
<keyword evidence="1" id="KW-1133">Transmembrane helix</keyword>
<dbReference type="EMBL" id="QUSZ01004384">
    <property type="protein sequence ID" value="RHY14531.1"/>
    <property type="molecule type" value="Genomic_DNA"/>
</dbReference>
<dbReference type="Proteomes" id="UP000266196">
    <property type="component" value="Unassembled WGS sequence"/>
</dbReference>
<feature type="transmembrane region" description="Helical" evidence="1">
    <location>
        <begin position="73"/>
        <end position="89"/>
    </location>
</feature>
<accession>A0A397B5U2</accession>
<protein>
    <submittedName>
        <fullName evidence="3">Uncharacterized protein</fullName>
    </submittedName>
</protein>
<keyword evidence="1" id="KW-0812">Transmembrane</keyword>
<reference evidence="8 9" key="1">
    <citation type="submission" date="2018-08" db="EMBL/GenBank/DDBJ databases">
        <title>Aphanomyces genome sequencing and annotation.</title>
        <authorList>
            <person name="Minardi D."/>
            <person name="Oidtmann B."/>
            <person name="Van Der Giezen M."/>
            <person name="Studholme D.J."/>
        </authorList>
    </citation>
    <scope>NUCLEOTIDE SEQUENCE [LARGE SCALE GENOMIC DNA]</scope>
    <source>
        <strain evidence="7 10">197901</strain>
        <strain evidence="5 12">D2</strain>
        <strain evidence="6 13">FDL457</strain>
        <strain evidence="3 8">Kv</strain>
        <strain evidence="4 9">SA</strain>
        <strain evidence="2 11">Yx</strain>
    </source>
</reference>
<comment type="caution">
    <text evidence="3">The sequence shown here is derived from an EMBL/GenBank/DDBJ whole genome shotgun (WGS) entry which is preliminary data.</text>
</comment>